<protein>
    <submittedName>
        <fullName evidence="1">Uncharacterized protein</fullName>
    </submittedName>
</protein>
<accession>A0A7C5SZ48</accession>
<gene>
    <name evidence="1" type="ORF">ENN04_07540</name>
</gene>
<comment type="caution">
    <text evidence="1">The sequence shown here is derived from an EMBL/GenBank/DDBJ whole genome shotgun (WGS) entry which is preliminary data.</text>
</comment>
<name>A0A7C5SZ48_9AQUI</name>
<reference evidence="1" key="1">
    <citation type="journal article" date="2020" name="mSystems">
        <title>Genome- and Community-Level Interaction Insights into Carbon Utilization and Element Cycling Functions of Hydrothermarchaeota in Hydrothermal Sediment.</title>
        <authorList>
            <person name="Zhou Z."/>
            <person name="Liu Y."/>
            <person name="Xu W."/>
            <person name="Pan J."/>
            <person name="Luo Z.H."/>
            <person name="Li M."/>
        </authorList>
    </citation>
    <scope>NUCLEOTIDE SEQUENCE [LARGE SCALE GENOMIC DNA]</scope>
    <source>
        <strain evidence="1">SpSt-114</strain>
    </source>
</reference>
<sequence length="263" mass="30757">MSKEIKKVVIIDAPNYFFADQGHLLEKIRESFGTSPVYFVVNPENKTWQQASQRFMKVWSRYNAMIKLSQNVDMDLVEEVIREKDAKKVVVGSNDGRLLWQIAERSVAKPVYLRITYKQKNGKWMRPPYVLEKLRNHGYTVIDWRLANRIEGALARMLLLSFDQVLELWEQREKFKRSVVLARERVLPKIDKEITLQGYIAMCERERISYAFETVYFLGLFGWANVQSRNGVVVISPVGKAKKEEVKQEEFVKEEEVMAEGQG</sequence>
<dbReference type="AlphaFoldDB" id="A0A7C5SZ48"/>
<organism evidence="1">
    <name type="scientific">Thermocrinis ruber</name>
    <dbReference type="NCBI Taxonomy" id="75906"/>
    <lineage>
        <taxon>Bacteria</taxon>
        <taxon>Pseudomonadati</taxon>
        <taxon>Aquificota</taxon>
        <taxon>Aquificia</taxon>
        <taxon>Aquificales</taxon>
        <taxon>Aquificaceae</taxon>
        <taxon>Thermocrinis</taxon>
    </lineage>
</organism>
<dbReference type="EMBL" id="DSAC01000095">
    <property type="protein sequence ID" value="HHO74464.1"/>
    <property type="molecule type" value="Genomic_DNA"/>
</dbReference>
<evidence type="ECO:0000313" key="1">
    <source>
        <dbReference type="EMBL" id="HHO74464.1"/>
    </source>
</evidence>
<proteinExistence type="predicted"/>